<dbReference type="Proteomes" id="UP000009309">
    <property type="component" value="Unassembled WGS sequence"/>
</dbReference>
<protein>
    <submittedName>
        <fullName evidence="3">Response regulator receiver protein</fullName>
    </submittedName>
</protein>
<accession>I2GRN4</accession>
<gene>
    <name evidence="3" type="ORF">BN8_05918</name>
</gene>
<dbReference type="InterPro" id="IPR001789">
    <property type="entry name" value="Sig_transdc_resp-reg_receiver"/>
</dbReference>
<evidence type="ECO:0000313" key="3">
    <source>
        <dbReference type="EMBL" id="CCH56562.1"/>
    </source>
</evidence>
<evidence type="ECO:0000256" key="1">
    <source>
        <dbReference type="PROSITE-ProRule" id="PRU00169"/>
    </source>
</evidence>
<evidence type="ECO:0000313" key="4">
    <source>
        <dbReference type="Proteomes" id="UP000009309"/>
    </source>
</evidence>
<dbReference type="OrthoDB" id="7631574at2"/>
<dbReference type="PROSITE" id="PS50110">
    <property type="entry name" value="RESPONSE_REGULATORY"/>
    <property type="match status" value="1"/>
</dbReference>
<evidence type="ECO:0000259" key="2">
    <source>
        <dbReference type="PROSITE" id="PS50110"/>
    </source>
</evidence>
<comment type="caution">
    <text evidence="3">The sequence shown here is derived from an EMBL/GenBank/DDBJ whole genome shotgun (WGS) entry which is preliminary data.</text>
</comment>
<dbReference type="RefSeq" id="WP_009285127.1">
    <property type="nucleotide sequence ID" value="NZ_CAIT01000009.1"/>
</dbReference>
<feature type="domain" description="Response regulatory" evidence="2">
    <location>
        <begin position="10"/>
        <end position="130"/>
    </location>
</feature>
<dbReference type="InterPro" id="IPR011006">
    <property type="entry name" value="CheY-like_superfamily"/>
</dbReference>
<dbReference type="EMBL" id="CAIT01000009">
    <property type="protein sequence ID" value="CCH56562.1"/>
    <property type="molecule type" value="Genomic_DNA"/>
</dbReference>
<dbReference type="GO" id="GO:0000160">
    <property type="term" value="P:phosphorelay signal transduction system"/>
    <property type="evidence" value="ECO:0007669"/>
    <property type="project" value="InterPro"/>
</dbReference>
<sequence>MALQPGKLYEVVVVDDDEDEHILFREAARQYSTQINILFFTNGATFISHLQANNDRPNLVILDVHIPILNGYELLMALKQEETTKDIPVVVWSGVLLPQEISRCYKLGANSVVVKPDTYPLLVQSVGNLCRYWFDTVALPSI</sequence>
<reference evidence="3 4" key="1">
    <citation type="journal article" date="2012" name="J. Bacteriol.">
        <title>Genome Sequence of the Filamentous Bacterium Fibrisoma limi BUZ 3T.</title>
        <authorList>
            <person name="Filippini M."/>
            <person name="Qi W."/>
            <person name="Jaenicke S."/>
            <person name="Goesmann A."/>
            <person name="Smits T.H."/>
            <person name="Bagheri H.C."/>
        </authorList>
    </citation>
    <scope>NUCLEOTIDE SEQUENCE [LARGE SCALE GENOMIC DNA]</scope>
    <source>
        <strain evidence="4">BUZ 3T</strain>
    </source>
</reference>
<dbReference type="AlphaFoldDB" id="I2GRN4"/>
<dbReference type="Pfam" id="PF00072">
    <property type="entry name" value="Response_reg"/>
    <property type="match status" value="1"/>
</dbReference>
<name>I2GRN4_9BACT</name>
<keyword evidence="4" id="KW-1185">Reference proteome</keyword>
<dbReference type="SUPFAM" id="SSF52172">
    <property type="entry name" value="CheY-like"/>
    <property type="match status" value="1"/>
</dbReference>
<organism evidence="3 4">
    <name type="scientific">Fibrisoma limi BUZ 3</name>
    <dbReference type="NCBI Taxonomy" id="1185876"/>
    <lineage>
        <taxon>Bacteria</taxon>
        <taxon>Pseudomonadati</taxon>
        <taxon>Bacteroidota</taxon>
        <taxon>Cytophagia</taxon>
        <taxon>Cytophagales</taxon>
        <taxon>Spirosomataceae</taxon>
        <taxon>Fibrisoma</taxon>
    </lineage>
</organism>
<dbReference type="STRING" id="1185876.BN8_05918"/>
<dbReference type="Gene3D" id="3.40.50.2300">
    <property type="match status" value="1"/>
</dbReference>
<dbReference type="eggNOG" id="COG3706">
    <property type="taxonomic scope" value="Bacteria"/>
</dbReference>
<dbReference type="PANTHER" id="PTHR44520:SF2">
    <property type="entry name" value="RESPONSE REGULATOR RCP1"/>
    <property type="match status" value="1"/>
</dbReference>
<dbReference type="PANTHER" id="PTHR44520">
    <property type="entry name" value="RESPONSE REGULATOR RCP1-RELATED"/>
    <property type="match status" value="1"/>
</dbReference>
<proteinExistence type="predicted"/>
<keyword evidence="1" id="KW-0597">Phosphoprotein</keyword>
<feature type="modified residue" description="4-aspartylphosphate" evidence="1">
    <location>
        <position position="63"/>
    </location>
</feature>
<dbReference type="SMART" id="SM00448">
    <property type="entry name" value="REC"/>
    <property type="match status" value="1"/>
</dbReference>
<dbReference type="InterPro" id="IPR052893">
    <property type="entry name" value="TCS_response_regulator"/>
</dbReference>